<proteinExistence type="inferred from homology"/>
<keyword evidence="3" id="KW-0223">Dioxygenase</keyword>
<name>A0A8S9QMD7_BRACR</name>
<dbReference type="GO" id="GO:0051213">
    <property type="term" value="F:dioxygenase activity"/>
    <property type="evidence" value="ECO:0007669"/>
    <property type="project" value="UniProtKB-KW"/>
</dbReference>
<dbReference type="GO" id="GO:0005634">
    <property type="term" value="C:nucleus"/>
    <property type="evidence" value="ECO:0007669"/>
    <property type="project" value="TreeGrafter"/>
</dbReference>
<dbReference type="InterPro" id="IPR032862">
    <property type="entry name" value="ALKBH6"/>
</dbReference>
<sequence length="196" mass="22429">MGQEEEGEGEGSIPIAVSGLIDSYCCFWVDRFLLRQSNSFASMLFWICSWNSSACACHGVRELQGRSYPGFITHQEQTQLLNHIYGASGSKWKTLKKRRLQNWGCNVQRHRHCLCWSFCSATCYFTLSVEGEIREAHLAKALDIITISNKGRARGTHASIADLEKEKQSHKKKLEQFLSKASEERAAWWSREHEKV</sequence>
<protein>
    <submittedName>
        <fullName evidence="6">Uncharacterized protein</fullName>
    </submittedName>
</protein>
<dbReference type="PANTHER" id="PTHR46030:SF1">
    <property type="entry name" value="ALPHA-KETOGLUTARATE-DEPENDENT DIOXYGENASE ALKB HOMOLOG 6"/>
    <property type="match status" value="1"/>
</dbReference>
<comment type="caution">
    <text evidence="6">The sequence shown here is derived from an EMBL/GenBank/DDBJ whole genome shotgun (WGS) entry which is preliminary data.</text>
</comment>
<organism evidence="6 7">
    <name type="scientific">Brassica cretica</name>
    <name type="common">Mustard</name>
    <dbReference type="NCBI Taxonomy" id="69181"/>
    <lineage>
        <taxon>Eukaryota</taxon>
        <taxon>Viridiplantae</taxon>
        <taxon>Streptophyta</taxon>
        <taxon>Embryophyta</taxon>
        <taxon>Tracheophyta</taxon>
        <taxon>Spermatophyta</taxon>
        <taxon>Magnoliopsida</taxon>
        <taxon>eudicotyledons</taxon>
        <taxon>Gunneridae</taxon>
        <taxon>Pentapetalae</taxon>
        <taxon>rosids</taxon>
        <taxon>malvids</taxon>
        <taxon>Brassicales</taxon>
        <taxon>Brassicaceae</taxon>
        <taxon>Brassiceae</taxon>
        <taxon>Brassica</taxon>
    </lineage>
</organism>
<dbReference type="AlphaFoldDB" id="A0A8S9QMD7"/>
<evidence type="ECO:0000256" key="5">
    <source>
        <dbReference type="ARBA" id="ARBA00023004"/>
    </source>
</evidence>
<gene>
    <name evidence="6" type="ORF">F2Q69_00014500</name>
</gene>
<dbReference type="EMBL" id="QGKX02000996">
    <property type="protein sequence ID" value="KAF3554226.1"/>
    <property type="molecule type" value="Genomic_DNA"/>
</dbReference>
<keyword evidence="5" id="KW-0408">Iron</keyword>
<keyword evidence="2" id="KW-0479">Metal-binding</keyword>
<evidence type="ECO:0000256" key="4">
    <source>
        <dbReference type="ARBA" id="ARBA00023002"/>
    </source>
</evidence>
<evidence type="ECO:0000256" key="1">
    <source>
        <dbReference type="ARBA" id="ARBA00007879"/>
    </source>
</evidence>
<comment type="similarity">
    <text evidence="1">Belongs to the alkB family.</text>
</comment>
<dbReference type="Proteomes" id="UP000712600">
    <property type="component" value="Unassembled WGS sequence"/>
</dbReference>
<dbReference type="GO" id="GO:0046872">
    <property type="term" value="F:metal ion binding"/>
    <property type="evidence" value="ECO:0007669"/>
    <property type="project" value="UniProtKB-KW"/>
</dbReference>
<accession>A0A8S9QMD7</accession>
<evidence type="ECO:0000313" key="7">
    <source>
        <dbReference type="Proteomes" id="UP000712600"/>
    </source>
</evidence>
<evidence type="ECO:0000256" key="3">
    <source>
        <dbReference type="ARBA" id="ARBA00022964"/>
    </source>
</evidence>
<reference evidence="6" key="1">
    <citation type="submission" date="2019-12" db="EMBL/GenBank/DDBJ databases">
        <title>Genome sequencing and annotation of Brassica cretica.</title>
        <authorList>
            <person name="Studholme D.J."/>
            <person name="Sarris P."/>
        </authorList>
    </citation>
    <scope>NUCLEOTIDE SEQUENCE</scope>
    <source>
        <strain evidence="6">PFS-109/04</strain>
        <tissue evidence="6">Leaf</tissue>
    </source>
</reference>
<evidence type="ECO:0000313" key="6">
    <source>
        <dbReference type="EMBL" id="KAF3554226.1"/>
    </source>
</evidence>
<keyword evidence="4" id="KW-0560">Oxidoreductase</keyword>
<dbReference type="PANTHER" id="PTHR46030">
    <property type="entry name" value="ALPHA-KETOGLUTARATE-DEPENDENT DIOXYGENASE ALKB HOMOLOG 6"/>
    <property type="match status" value="1"/>
</dbReference>
<evidence type="ECO:0000256" key="2">
    <source>
        <dbReference type="ARBA" id="ARBA00022723"/>
    </source>
</evidence>